<keyword evidence="5" id="KW-1185">Reference proteome</keyword>
<protein>
    <recommendedName>
        <fullName evidence="3">EF-hand domain-containing protein</fullName>
    </recommendedName>
</protein>
<evidence type="ECO:0000256" key="1">
    <source>
        <dbReference type="ARBA" id="ARBA00022837"/>
    </source>
</evidence>
<name>A0A813EQT8_POLGL</name>
<dbReference type="Gene3D" id="1.10.238.10">
    <property type="entry name" value="EF-hand"/>
    <property type="match status" value="4"/>
</dbReference>
<feature type="domain" description="EF-hand" evidence="3">
    <location>
        <begin position="476"/>
        <end position="511"/>
    </location>
</feature>
<dbReference type="Pfam" id="PF13202">
    <property type="entry name" value="EF-hand_5"/>
    <property type="match status" value="2"/>
</dbReference>
<keyword evidence="2" id="KW-1133">Transmembrane helix</keyword>
<comment type="caution">
    <text evidence="4">The sequence shown here is derived from an EMBL/GenBank/DDBJ whole genome shotgun (WGS) entry which is preliminary data.</text>
</comment>
<evidence type="ECO:0000259" key="3">
    <source>
        <dbReference type="PROSITE" id="PS50222"/>
    </source>
</evidence>
<gene>
    <name evidence="4" type="ORF">PGLA1383_LOCUS19131</name>
</gene>
<dbReference type="InterPro" id="IPR002048">
    <property type="entry name" value="EF_hand_dom"/>
</dbReference>
<feature type="transmembrane region" description="Helical" evidence="2">
    <location>
        <begin position="1102"/>
        <end position="1125"/>
    </location>
</feature>
<dbReference type="InterPro" id="IPR018247">
    <property type="entry name" value="EF_Hand_1_Ca_BS"/>
</dbReference>
<evidence type="ECO:0000313" key="5">
    <source>
        <dbReference type="Proteomes" id="UP000654075"/>
    </source>
</evidence>
<dbReference type="SMART" id="SM00054">
    <property type="entry name" value="EFh"/>
    <property type="match status" value="7"/>
</dbReference>
<dbReference type="AlphaFoldDB" id="A0A813EQT8"/>
<reference evidence="4" key="1">
    <citation type="submission" date="2021-02" db="EMBL/GenBank/DDBJ databases">
        <authorList>
            <person name="Dougan E. K."/>
            <person name="Rhodes N."/>
            <person name="Thang M."/>
            <person name="Chan C."/>
        </authorList>
    </citation>
    <scope>NUCLEOTIDE SEQUENCE</scope>
</reference>
<dbReference type="PROSITE" id="PS00018">
    <property type="entry name" value="EF_HAND_1"/>
    <property type="match status" value="7"/>
</dbReference>
<dbReference type="SUPFAM" id="SSF47473">
    <property type="entry name" value="EF-hand"/>
    <property type="match status" value="5"/>
</dbReference>
<keyword evidence="2" id="KW-0812">Transmembrane</keyword>
<evidence type="ECO:0000256" key="2">
    <source>
        <dbReference type="SAM" id="Phobius"/>
    </source>
</evidence>
<sequence length="1157" mass="126902">MVLEMDSNQDGLINRIEWSSLAALNRVSPTNAELIFQVLDVGEKAEITVETLRLFRGRLALCDYAQLVQAEFGSLYAALLAADTNGDLMLSTRELKAQSQPLCLNDTESLALHSDLDFLGEGFVDLRALGDERMPFQLHTNGSLAGYRACLQSYFSKEEERIVQDLERASTGFPATSWGLADQGARVAWQRRPAMELLFHRADPFDSGFMSRERFSRVFVGFATPVGLRLLLSEVAPDAPGAPEIIRRADLDSSGSLSMSEFEAMARLLGLRASNAAMLFSMLNFSSPTSLGPVQLRPVSQGPLTFAEMRLLALGEFPGTSGQAQAFDTADKDRSKRVDFVEFAEFAGVMLAVTNFSNLVEIFDSVEVYDKSLNPDQFNLLTATEFDLPILRRLIAIVLGRDKLTLAELDTSQDGYVDLQEFQSWALLALNIAGASVVQIFEDLDVCGSGRVVVPQLAYTYQQCDVIVFRALLASRYQQQDFAVFTDADSDNDGEITKEEFLDFAASLLLSPSDGLALAQRLDFDGSGTISKEEMRVASANSLRLFDFRRLASVAFKDSASTFVLADYNRNGLVTLPELQRLSCERLMLRGNSTPRALFQAMDKAGVGAVTKADFDIVAGDVTVLGLRHLVQSVWSTASEALLLYDSNGDRQLQLQEFLAMGPPLAASAKNMEALFTELASRSPDVIEWDIYHVAMSGLAEFRVLIRERYSDPQKVLLDIDTQKPWNLINMQEFAIWCRNRFQLPEVIAPELFQALDTRGQGNLDRTHLELLVGASVGSRVFGQLLESAFDTGNAAFDKVDFEGDSNGQVSLKEMLRLGTILRVEPANVAALFTDLDVEKVGFLTPLQFRVMAKPNYVFRLSNLQQEDNYFGIYEMKLYKDLECLSLIQCDLPMSSGHYVQLNEVPIADPVAAAVGNGSNGSNSSDGQEAAAGSGASAVAKSSSYASAVGTGGSNATDFQAARAFDGYRGSRWVSECQRCLPGASWIGCKFDEPMQVRCVELYLTPEVAAASNVSSRRMQGMQDVFTKVAAGFRMETWTGKAFQKLVDIVKPPLWEIGNLGEPLTFKPPIAAAIASLPEVFQQIDEKAAAEFEKSVGLSSDALLAMGIGLTFFGLLCCGICFPMIASPRCLNRLRVNAPERMDLKRSGKLDQILGFA</sequence>
<dbReference type="Proteomes" id="UP000654075">
    <property type="component" value="Unassembled WGS sequence"/>
</dbReference>
<dbReference type="GO" id="GO:0005509">
    <property type="term" value="F:calcium ion binding"/>
    <property type="evidence" value="ECO:0007669"/>
    <property type="project" value="InterPro"/>
</dbReference>
<keyword evidence="1" id="KW-0106">Calcium</keyword>
<dbReference type="EMBL" id="CAJNNV010012490">
    <property type="protein sequence ID" value="CAE8600827.1"/>
    <property type="molecule type" value="Genomic_DNA"/>
</dbReference>
<organism evidence="4 5">
    <name type="scientific">Polarella glacialis</name>
    <name type="common">Dinoflagellate</name>
    <dbReference type="NCBI Taxonomy" id="89957"/>
    <lineage>
        <taxon>Eukaryota</taxon>
        <taxon>Sar</taxon>
        <taxon>Alveolata</taxon>
        <taxon>Dinophyceae</taxon>
        <taxon>Suessiales</taxon>
        <taxon>Suessiaceae</taxon>
        <taxon>Polarella</taxon>
    </lineage>
</organism>
<dbReference type="CDD" id="cd00051">
    <property type="entry name" value="EFh"/>
    <property type="match status" value="1"/>
</dbReference>
<dbReference type="PANTHER" id="PTHR23064">
    <property type="entry name" value="TROPONIN"/>
    <property type="match status" value="1"/>
</dbReference>
<dbReference type="OrthoDB" id="414412at2759"/>
<dbReference type="InterPro" id="IPR052591">
    <property type="entry name" value="CML21-like"/>
</dbReference>
<evidence type="ECO:0000313" key="4">
    <source>
        <dbReference type="EMBL" id="CAE8600827.1"/>
    </source>
</evidence>
<proteinExistence type="predicted"/>
<feature type="domain" description="EF-hand" evidence="3">
    <location>
        <begin position="237"/>
        <end position="272"/>
    </location>
</feature>
<accession>A0A813EQT8</accession>
<dbReference type="PROSITE" id="PS50222">
    <property type="entry name" value="EF_HAND_2"/>
    <property type="match status" value="2"/>
</dbReference>
<dbReference type="InterPro" id="IPR011992">
    <property type="entry name" value="EF-hand-dom_pair"/>
</dbReference>
<keyword evidence="2" id="KW-0472">Membrane</keyword>